<feature type="binding site" evidence="7">
    <location>
        <begin position="11"/>
        <end position="13"/>
    </location>
    <ligand>
        <name>4-CDP-2-C-methyl-D-erythritol 2-phosphate</name>
        <dbReference type="ChEBI" id="CHEBI:57919"/>
    </ligand>
</feature>
<organism evidence="10 11">
    <name type="scientific">Methylacidiphilum kamchatkense Kam1</name>
    <dbReference type="NCBI Taxonomy" id="1202785"/>
    <lineage>
        <taxon>Bacteria</taxon>
        <taxon>Pseudomonadati</taxon>
        <taxon>Verrucomicrobiota</taxon>
        <taxon>Methylacidiphilae</taxon>
        <taxon>Methylacidiphilales</taxon>
        <taxon>Methylacidiphilaceae</taxon>
        <taxon>Methylacidiphilum (ex Ratnadevi et al. 2023)</taxon>
    </lineage>
</organism>
<comment type="pathway">
    <text evidence="2 7">Isoprenoid biosynthesis; isopentenyl diphosphate biosynthesis via DXP pathway; isopentenyl diphosphate from 1-deoxy-D-xylulose 5-phosphate: step 4/6.</text>
</comment>
<feature type="binding site" evidence="7">
    <location>
        <position position="45"/>
    </location>
    <ligand>
        <name>a divalent metal cation</name>
        <dbReference type="ChEBI" id="CHEBI:60240"/>
    </ligand>
</feature>
<evidence type="ECO:0000313" key="11">
    <source>
        <dbReference type="Proteomes" id="UP000315925"/>
    </source>
</evidence>
<comment type="function">
    <text evidence="7">Involved in the biosynthesis of isopentenyl diphosphate (IPP) and dimethylallyl diphosphate (DMAPP), two major building blocks of isoprenoid compounds. Catalyzes the conversion of 4-diphosphocytidyl-2-C-methyl-D-erythritol 2-phosphate (CDP-ME2P) to 2-C-methyl-D-erythritol 2,4-cyclodiphosphate (ME-CPP) with a corresponding release of cytidine 5-monophosphate (CMP).</text>
</comment>
<feature type="binding site" evidence="7">
    <location>
        <begin position="37"/>
        <end position="38"/>
    </location>
    <ligand>
        <name>4-CDP-2-C-methyl-D-erythritol 2-phosphate</name>
        <dbReference type="ChEBI" id="CHEBI:57919"/>
    </ligand>
</feature>
<dbReference type="GO" id="GO:0008685">
    <property type="term" value="F:2-C-methyl-D-erythritol 2,4-cyclodiphosphate synthase activity"/>
    <property type="evidence" value="ECO:0007669"/>
    <property type="project" value="UniProtKB-UniRule"/>
</dbReference>
<comment type="cofactor">
    <cofactor evidence="7">
        <name>a divalent metal cation</name>
        <dbReference type="ChEBI" id="CHEBI:60240"/>
    </cofactor>
    <text evidence="7">Binds 1 divalent metal cation per subunit.</text>
</comment>
<comment type="similarity">
    <text evidence="7 8">Belongs to the IspF family.</text>
</comment>
<feature type="binding site" evidence="7">
    <location>
        <position position="13"/>
    </location>
    <ligand>
        <name>a divalent metal cation</name>
        <dbReference type="ChEBI" id="CHEBI:60240"/>
    </ligand>
</feature>
<accession>A0A516TND3</accession>
<gene>
    <name evidence="7" type="primary">ispF</name>
    <name evidence="10" type="ORF">kam1_1540</name>
</gene>
<dbReference type="PANTHER" id="PTHR43181:SF1">
    <property type="entry name" value="2-C-METHYL-D-ERYTHRITOL 2,4-CYCLODIPHOSPHATE SYNTHASE, CHLOROPLASTIC"/>
    <property type="match status" value="1"/>
</dbReference>
<evidence type="ECO:0000256" key="3">
    <source>
        <dbReference type="ARBA" id="ARBA00012579"/>
    </source>
</evidence>
<dbReference type="InterPro" id="IPR036571">
    <property type="entry name" value="MECDP_synthase_sf"/>
</dbReference>
<dbReference type="CDD" id="cd00554">
    <property type="entry name" value="MECDP_synthase"/>
    <property type="match status" value="1"/>
</dbReference>
<dbReference type="EC" id="4.6.1.12" evidence="3 7"/>
<dbReference type="AlphaFoldDB" id="A0A516TND3"/>
<dbReference type="STRING" id="1202785.A946_00715"/>
<evidence type="ECO:0000256" key="2">
    <source>
        <dbReference type="ARBA" id="ARBA00004709"/>
    </source>
</evidence>
<proteinExistence type="inferred from homology"/>
<dbReference type="InterPro" id="IPR003526">
    <property type="entry name" value="MECDP_synthase"/>
</dbReference>
<keyword evidence="6 7" id="KW-0456">Lyase</keyword>
<feature type="binding site" evidence="7">
    <location>
        <begin position="59"/>
        <end position="61"/>
    </location>
    <ligand>
        <name>4-CDP-2-C-methyl-D-erythritol 2-phosphate</name>
        <dbReference type="ChEBI" id="CHEBI:57919"/>
    </ligand>
</feature>
<comment type="subunit">
    <text evidence="7">Homotrimer.</text>
</comment>
<dbReference type="SUPFAM" id="SSF69765">
    <property type="entry name" value="IpsF-like"/>
    <property type="match status" value="1"/>
</dbReference>
<dbReference type="Proteomes" id="UP000315925">
    <property type="component" value="Chromosome"/>
</dbReference>
<dbReference type="Gene3D" id="3.30.1330.50">
    <property type="entry name" value="2-C-methyl-D-erythritol 2,4-cyclodiphosphate synthase"/>
    <property type="match status" value="1"/>
</dbReference>
<dbReference type="GO" id="GO:0019288">
    <property type="term" value="P:isopentenyl diphosphate biosynthetic process, methylerythritol 4-phosphate pathway"/>
    <property type="evidence" value="ECO:0007669"/>
    <property type="project" value="UniProtKB-UniRule"/>
</dbReference>
<dbReference type="EMBL" id="CP037899">
    <property type="protein sequence ID" value="QDQ42758.1"/>
    <property type="molecule type" value="Genomic_DNA"/>
</dbReference>
<evidence type="ECO:0000313" key="10">
    <source>
        <dbReference type="EMBL" id="QDQ42758.1"/>
    </source>
</evidence>
<evidence type="ECO:0000259" key="9">
    <source>
        <dbReference type="Pfam" id="PF02542"/>
    </source>
</evidence>
<dbReference type="PANTHER" id="PTHR43181">
    <property type="entry name" value="2-C-METHYL-D-ERYTHRITOL 2,4-CYCLODIPHOSPHATE SYNTHASE, CHLOROPLASTIC"/>
    <property type="match status" value="1"/>
</dbReference>
<evidence type="ECO:0000256" key="5">
    <source>
        <dbReference type="ARBA" id="ARBA00023229"/>
    </source>
</evidence>
<evidence type="ECO:0000256" key="8">
    <source>
        <dbReference type="RuleBase" id="RU004395"/>
    </source>
</evidence>
<feature type="domain" description="2-C-methyl-D-erythritol 2,4-cyclodiphosphate synthase" evidence="9">
    <location>
        <begin position="4"/>
        <end position="157"/>
    </location>
</feature>
<dbReference type="InterPro" id="IPR020555">
    <property type="entry name" value="MECDP_synthase_CS"/>
</dbReference>
<evidence type="ECO:0000256" key="6">
    <source>
        <dbReference type="ARBA" id="ARBA00023239"/>
    </source>
</evidence>
<sequence length="168" mass="18233">MTMIRTGIGYDVHKLVKGRKLVIGGVEIPFEFGLLGHSDGDVLIHAMADAILGAIGKRDIGFFFPNSEQRWKDVSSLVFLNEISQLLSKENWKVENIDSVVICEQPKLSPFIDEMKIKISLSLGIDPSQIGIKATTNEKLGFLGRAEGIAAFASCLLSSAPVPSYASP</sequence>
<feature type="site" description="Transition state stabilizer" evidence="7">
    <location>
        <position position="37"/>
    </location>
</feature>
<evidence type="ECO:0000256" key="1">
    <source>
        <dbReference type="ARBA" id="ARBA00000200"/>
    </source>
</evidence>
<keyword evidence="5 7" id="KW-0414">Isoprene biosynthesis</keyword>
<feature type="binding site" evidence="7">
    <location>
        <begin position="64"/>
        <end position="68"/>
    </location>
    <ligand>
        <name>4-CDP-2-C-methyl-D-erythritol 2-phosphate</name>
        <dbReference type="ChEBI" id="CHEBI:57919"/>
    </ligand>
</feature>
<feature type="site" description="Transition state stabilizer" evidence="7">
    <location>
        <position position="136"/>
    </location>
</feature>
<feature type="binding site" evidence="7">
    <location>
        <position position="145"/>
    </location>
    <ligand>
        <name>4-CDP-2-C-methyl-D-erythritol 2-phosphate</name>
        <dbReference type="ChEBI" id="CHEBI:57919"/>
    </ligand>
</feature>
<dbReference type="Pfam" id="PF02542">
    <property type="entry name" value="YgbB"/>
    <property type="match status" value="1"/>
</dbReference>
<comment type="catalytic activity">
    <reaction evidence="1 7 8">
        <text>4-CDP-2-C-methyl-D-erythritol 2-phosphate = 2-C-methyl-D-erythritol 2,4-cyclic diphosphate + CMP</text>
        <dbReference type="Rhea" id="RHEA:23864"/>
        <dbReference type="ChEBI" id="CHEBI:57919"/>
        <dbReference type="ChEBI" id="CHEBI:58483"/>
        <dbReference type="ChEBI" id="CHEBI:60377"/>
        <dbReference type="EC" id="4.6.1.12"/>
    </reaction>
</comment>
<name>A0A516TND3_9BACT</name>
<evidence type="ECO:0000256" key="7">
    <source>
        <dbReference type="HAMAP-Rule" id="MF_00107"/>
    </source>
</evidence>
<evidence type="ECO:0000256" key="4">
    <source>
        <dbReference type="ARBA" id="ARBA00022723"/>
    </source>
</evidence>
<dbReference type="KEGG" id="mkc:kam1_1540"/>
<dbReference type="UniPathway" id="UPA00056">
    <property type="reaction ID" value="UER00095"/>
</dbReference>
<comment type="caution">
    <text evidence="7">Lacks conserved residue(s) required for the propagation of feature annotation.</text>
</comment>
<dbReference type="GO" id="GO:0016114">
    <property type="term" value="P:terpenoid biosynthetic process"/>
    <property type="evidence" value="ECO:0007669"/>
    <property type="project" value="InterPro"/>
</dbReference>
<keyword evidence="4 7" id="KW-0479">Metal-binding</keyword>
<feature type="binding site" evidence="7">
    <location>
        <begin position="135"/>
        <end position="138"/>
    </location>
    <ligand>
        <name>4-CDP-2-C-methyl-D-erythritol 2-phosphate</name>
        <dbReference type="ChEBI" id="CHEBI:57919"/>
    </ligand>
</feature>
<dbReference type="PROSITE" id="PS01350">
    <property type="entry name" value="ISPF"/>
    <property type="match status" value="1"/>
</dbReference>
<dbReference type="NCBIfam" id="TIGR00151">
    <property type="entry name" value="ispF"/>
    <property type="match status" value="1"/>
</dbReference>
<dbReference type="GO" id="GO:0046872">
    <property type="term" value="F:metal ion binding"/>
    <property type="evidence" value="ECO:0007669"/>
    <property type="project" value="UniProtKB-KW"/>
</dbReference>
<dbReference type="HAMAP" id="MF_00107">
    <property type="entry name" value="IspF"/>
    <property type="match status" value="1"/>
</dbReference>
<protein>
    <recommendedName>
        <fullName evidence="3 7">2-C-methyl-D-erythritol 2,4-cyclodiphosphate synthase</fullName>
        <shortName evidence="7">MECDP-synthase</shortName>
        <shortName evidence="7">MECPP-synthase</shortName>
        <shortName evidence="7">MECPS</shortName>
        <ecNumber evidence="3 7">4.6.1.12</ecNumber>
    </recommendedName>
</protein>
<feature type="binding site" evidence="7">
    <location>
        <position position="142"/>
    </location>
    <ligand>
        <name>4-CDP-2-C-methyl-D-erythritol 2-phosphate</name>
        <dbReference type="ChEBI" id="CHEBI:57919"/>
    </ligand>
</feature>
<feature type="binding site" evidence="7">
    <location>
        <position position="11"/>
    </location>
    <ligand>
        <name>a divalent metal cation</name>
        <dbReference type="ChEBI" id="CHEBI:60240"/>
    </ligand>
</feature>
<reference evidence="11" key="1">
    <citation type="submission" date="2019-03" db="EMBL/GenBank/DDBJ databases">
        <title>Complete genome of Methylacidiphilum kamchatkense Kam1.</title>
        <authorList>
            <person name="Kruse T."/>
            <person name="Murarilal Ratnadevi C."/>
            <person name="Erikstad H.-A."/>
            <person name="Birkeland N.-K."/>
        </authorList>
    </citation>
    <scope>NUCLEOTIDE SEQUENCE [LARGE SCALE GENOMIC DNA]</scope>
    <source>
        <strain evidence="11">kam1</strain>
    </source>
</reference>